<feature type="region of interest" description="Disordered" evidence="1">
    <location>
        <begin position="20"/>
        <end position="100"/>
    </location>
</feature>
<feature type="compositionally biased region" description="Low complexity" evidence="1">
    <location>
        <begin position="57"/>
        <end position="69"/>
    </location>
</feature>
<evidence type="ECO:0000256" key="1">
    <source>
        <dbReference type="SAM" id="MobiDB-lite"/>
    </source>
</evidence>
<feature type="compositionally biased region" description="Basic and acidic residues" evidence="1">
    <location>
        <begin position="71"/>
        <end position="85"/>
    </location>
</feature>
<protein>
    <submittedName>
        <fullName evidence="2">Uncharacterized protein</fullName>
    </submittedName>
</protein>
<dbReference type="AlphaFoldDB" id="A0A0A9FVK4"/>
<name>A0A0A9FVK4_ARUDO</name>
<accession>A0A0A9FVK4</accession>
<proteinExistence type="predicted"/>
<reference evidence="2" key="1">
    <citation type="submission" date="2014-09" db="EMBL/GenBank/DDBJ databases">
        <authorList>
            <person name="Magalhaes I.L.F."/>
            <person name="Oliveira U."/>
            <person name="Santos F.R."/>
            <person name="Vidigal T.H.D.A."/>
            <person name="Brescovit A.D."/>
            <person name="Santos A.J."/>
        </authorList>
    </citation>
    <scope>NUCLEOTIDE SEQUENCE</scope>
    <source>
        <tissue evidence="2">Shoot tissue taken approximately 20 cm above the soil surface</tissue>
    </source>
</reference>
<sequence>MTSWRRRRWVARARRRGRFPFGSGALGLSRTRPGSVGPSHANTVGSEPDQIFGFPNLQQRSRSLLSSSRPHNAEQEQRERGERQWRAPAATRSSRRPRLFPLVSSRATEPPLSVKPAGRVKCDPRSGVARKTKVQRNAQTSPPIRARLKSILLQDENVWLAFVL</sequence>
<reference evidence="2" key="2">
    <citation type="journal article" date="2015" name="Data Brief">
        <title>Shoot transcriptome of the giant reed, Arundo donax.</title>
        <authorList>
            <person name="Barrero R.A."/>
            <person name="Guerrero F.D."/>
            <person name="Moolhuijzen P."/>
            <person name="Goolsby J.A."/>
            <person name="Tidwell J."/>
            <person name="Bellgard S.E."/>
            <person name="Bellgard M.I."/>
        </authorList>
    </citation>
    <scope>NUCLEOTIDE SEQUENCE</scope>
    <source>
        <tissue evidence="2">Shoot tissue taken approximately 20 cm above the soil surface</tissue>
    </source>
</reference>
<evidence type="ECO:0000313" key="2">
    <source>
        <dbReference type="EMBL" id="JAE12363.1"/>
    </source>
</evidence>
<organism evidence="2">
    <name type="scientific">Arundo donax</name>
    <name type="common">Giant reed</name>
    <name type="synonym">Donax arundinaceus</name>
    <dbReference type="NCBI Taxonomy" id="35708"/>
    <lineage>
        <taxon>Eukaryota</taxon>
        <taxon>Viridiplantae</taxon>
        <taxon>Streptophyta</taxon>
        <taxon>Embryophyta</taxon>
        <taxon>Tracheophyta</taxon>
        <taxon>Spermatophyta</taxon>
        <taxon>Magnoliopsida</taxon>
        <taxon>Liliopsida</taxon>
        <taxon>Poales</taxon>
        <taxon>Poaceae</taxon>
        <taxon>PACMAD clade</taxon>
        <taxon>Arundinoideae</taxon>
        <taxon>Arundineae</taxon>
        <taxon>Arundo</taxon>
    </lineage>
</organism>
<dbReference type="EMBL" id="GBRH01185533">
    <property type="protein sequence ID" value="JAE12363.1"/>
    <property type="molecule type" value="Transcribed_RNA"/>
</dbReference>